<evidence type="ECO:0000313" key="1">
    <source>
        <dbReference type="EMBL" id="MRX76653.1"/>
    </source>
</evidence>
<reference evidence="1 2" key="1">
    <citation type="submission" date="2019-11" db="EMBL/GenBank/DDBJ databases">
        <title>Pedobacter petrophilus genome.</title>
        <authorList>
            <person name="Feldbauer M.J."/>
            <person name="Newman J.D."/>
        </authorList>
    </citation>
    <scope>NUCLEOTIDE SEQUENCE [LARGE SCALE GENOMIC DNA]</scope>
    <source>
        <strain evidence="1 2">LMG 29686</strain>
    </source>
</reference>
<accession>A0A7K0FYI6</accession>
<sequence>MRKNSILLKRYVLALTLLLTTTIVIYSCKKDSNSRLPTLDEVAETKAWFINEVKNNKDHIVSEFGDSALITYEPIWSQLKIDELKDDLLVITMPVNTNLYQLAGKIGELNLIIRNNNGIRNYKLVNRFKDGISDTIKLNSIQLYELAFSNFKESFINKNQIKNYISNETLSLNKLRLSKLQSIGKIKDKLMSATECWAYYWTTTYSDGSQSVEYLFTSCSSPGHKPTLLTKAYDPGGDGTEKNTNSDIQNKTTDPCINATVQAALDANKDVIGMIGGIISLFDASKKVRLNIYDGTTEHGTAGQYKDGGFVGNIFQANITLQTSNFKNSSKESVITTLIHESVHAYLHASGSKILEGDHETISKKYIDPMATYLRNYFGMDIKDSYSLAWSGLADSRAYIDAKSTDSFTMSNGNVIMKDEIGSIAGAYAINGEYYADQKKRGTPICN</sequence>
<dbReference type="Proteomes" id="UP000487757">
    <property type="component" value="Unassembled WGS sequence"/>
</dbReference>
<dbReference type="AlphaFoldDB" id="A0A7K0FYI6"/>
<evidence type="ECO:0000313" key="2">
    <source>
        <dbReference type="Proteomes" id="UP000487757"/>
    </source>
</evidence>
<dbReference type="OrthoDB" id="710582at2"/>
<name>A0A7K0FYI6_9SPHI</name>
<gene>
    <name evidence="1" type="ORF">GJU39_11170</name>
</gene>
<dbReference type="PROSITE" id="PS51257">
    <property type="entry name" value="PROKAR_LIPOPROTEIN"/>
    <property type="match status" value="1"/>
</dbReference>
<protein>
    <submittedName>
        <fullName evidence="1">Uncharacterized protein</fullName>
    </submittedName>
</protein>
<comment type="caution">
    <text evidence="1">The sequence shown here is derived from an EMBL/GenBank/DDBJ whole genome shotgun (WGS) entry which is preliminary data.</text>
</comment>
<dbReference type="EMBL" id="WKKH01000014">
    <property type="protein sequence ID" value="MRX76653.1"/>
    <property type="molecule type" value="Genomic_DNA"/>
</dbReference>
<organism evidence="1 2">
    <name type="scientific">Pedobacter petrophilus</name>
    <dbReference type="NCBI Taxonomy" id="1908241"/>
    <lineage>
        <taxon>Bacteria</taxon>
        <taxon>Pseudomonadati</taxon>
        <taxon>Bacteroidota</taxon>
        <taxon>Sphingobacteriia</taxon>
        <taxon>Sphingobacteriales</taxon>
        <taxon>Sphingobacteriaceae</taxon>
        <taxon>Pedobacter</taxon>
    </lineage>
</organism>
<dbReference type="RefSeq" id="WP_154280885.1">
    <property type="nucleotide sequence ID" value="NZ_JBHUJQ010000001.1"/>
</dbReference>
<keyword evidence="2" id="KW-1185">Reference proteome</keyword>
<proteinExistence type="predicted"/>